<dbReference type="InterPro" id="IPR037205">
    <property type="entry name" value="ChaB_sf"/>
</dbReference>
<dbReference type="Proteomes" id="UP000053405">
    <property type="component" value="Unassembled WGS sequence"/>
</dbReference>
<dbReference type="OrthoDB" id="3731224at2"/>
<evidence type="ECO:0008006" key="4">
    <source>
        <dbReference type="Google" id="ProtNLM"/>
    </source>
</evidence>
<dbReference type="eggNOG" id="COG4572">
    <property type="taxonomic scope" value="Bacteria"/>
</dbReference>
<feature type="compositionally biased region" description="Basic and acidic residues" evidence="1">
    <location>
        <begin position="60"/>
        <end position="72"/>
    </location>
</feature>
<accession>L7L6W7</accession>
<reference evidence="2 3" key="1">
    <citation type="submission" date="2012-12" db="EMBL/GenBank/DDBJ databases">
        <title>Whole genome shotgun sequence of Gordonia hirsuta NBRC 16056.</title>
        <authorList>
            <person name="Isaki-Nakamura S."/>
            <person name="Hosoyama A."/>
            <person name="Tsuchikane K."/>
            <person name="Katsumata H."/>
            <person name="Baba S."/>
            <person name="Yamazaki S."/>
            <person name="Fujita N."/>
        </authorList>
    </citation>
    <scope>NUCLEOTIDE SEQUENCE [LARGE SCALE GENOMIC DNA]</scope>
    <source>
        <strain evidence="2 3">NBRC 16056</strain>
    </source>
</reference>
<dbReference type="EMBL" id="BANT01000012">
    <property type="protein sequence ID" value="GAC56674.1"/>
    <property type="molecule type" value="Genomic_DNA"/>
</dbReference>
<evidence type="ECO:0000256" key="1">
    <source>
        <dbReference type="SAM" id="MobiDB-lite"/>
    </source>
</evidence>
<comment type="caution">
    <text evidence="2">The sequence shown here is derived from an EMBL/GenBank/DDBJ whole genome shotgun (WGS) entry which is preliminary data.</text>
</comment>
<dbReference type="InterPro" id="IPR009317">
    <property type="entry name" value="ChaB"/>
</dbReference>
<protein>
    <recommendedName>
        <fullName evidence="4">Rho termination factor N-terminal domain-containing protein</fullName>
    </recommendedName>
</protein>
<sequence length="144" mass="15544">MPMMTAKGNPRKSELPAPVARSEAKAQRTFAETYDNAMEEYDGDSSRAARVAYSSLKHSYEKVGDHWERKDSPGPSDSRARSGGPNPSGRSAGGVDAEASKDHLYRIAQRLDIAGRSTMAKAELVEAIDEANQKATADSRSGRS</sequence>
<dbReference type="SUPFAM" id="SSF140376">
    <property type="entry name" value="ChaB-like"/>
    <property type="match status" value="1"/>
</dbReference>
<evidence type="ECO:0000313" key="3">
    <source>
        <dbReference type="Proteomes" id="UP000053405"/>
    </source>
</evidence>
<organism evidence="2 3">
    <name type="scientific">Gordonia hirsuta DSM 44140 = NBRC 16056</name>
    <dbReference type="NCBI Taxonomy" id="1121927"/>
    <lineage>
        <taxon>Bacteria</taxon>
        <taxon>Bacillati</taxon>
        <taxon>Actinomycetota</taxon>
        <taxon>Actinomycetes</taxon>
        <taxon>Mycobacteriales</taxon>
        <taxon>Gordoniaceae</taxon>
        <taxon>Gordonia</taxon>
    </lineage>
</organism>
<dbReference type="RefSeq" id="WP_005937351.1">
    <property type="nucleotide sequence ID" value="NZ_ATVK01000045.1"/>
</dbReference>
<keyword evidence="3" id="KW-1185">Reference proteome</keyword>
<evidence type="ECO:0000313" key="2">
    <source>
        <dbReference type="EMBL" id="GAC56674.1"/>
    </source>
</evidence>
<feature type="region of interest" description="Disordered" evidence="1">
    <location>
        <begin position="60"/>
        <end position="99"/>
    </location>
</feature>
<dbReference type="AlphaFoldDB" id="L7L6W7"/>
<proteinExistence type="predicted"/>
<dbReference type="STRING" id="1121927.GOHSU_12_00640"/>
<gene>
    <name evidence="2" type="ORF">GOHSU_12_00640</name>
</gene>
<dbReference type="Gene3D" id="1.10.1740.70">
    <property type="entry name" value="ChaB"/>
    <property type="match status" value="1"/>
</dbReference>
<feature type="region of interest" description="Disordered" evidence="1">
    <location>
        <begin position="1"/>
        <end position="27"/>
    </location>
</feature>
<dbReference type="Pfam" id="PF06150">
    <property type="entry name" value="ChaB"/>
    <property type="match status" value="1"/>
</dbReference>
<name>L7L6W7_9ACTN</name>